<feature type="region of interest" description="Disordered" evidence="1">
    <location>
        <begin position="43"/>
        <end position="85"/>
    </location>
</feature>
<reference evidence="2" key="1">
    <citation type="submission" date="2025-08" db="UniProtKB">
        <authorList>
            <consortium name="Ensembl"/>
        </authorList>
    </citation>
    <scope>IDENTIFICATION</scope>
</reference>
<name>A0A8C0V527_CYACU</name>
<evidence type="ECO:0000313" key="2">
    <source>
        <dbReference type="Ensembl" id="ENSCCEP00000017809.1"/>
    </source>
</evidence>
<evidence type="ECO:0000256" key="1">
    <source>
        <dbReference type="SAM" id="MobiDB-lite"/>
    </source>
</evidence>
<reference evidence="2" key="2">
    <citation type="submission" date="2025-09" db="UniProtKB">
        <authorList>
            <consortium name="Ensembl"/>
        </authorList>
    </citation>
    <scope>IDENTIFICATION</scope>
</reference>
<sequence>SRSLGGELILLLWRPRPLGSRRPCAGLRQGHGFVGLFKETEEAAVPAGRGDKGGKVPRPGWRGRPRAGGHRRAPQATHNILLSEE</sequence>
<dbReference type="Proteomes" id="UP000694410">
    <property type="component" value="Unplaced"/>
</dbReference>
<protein>
    <submittedName>
        <fullName evidence="2">Uncharacterized protein</fullName>
    </submittedName>
</protein>
<proteinExistence type="predicted"/>
<keyword evidence="3" id="KW-1185">Reference proteome</keyword>
<accession>A0A8C0V527</accession>
<organism evidence="2 3">
    <name type="scientific">Cyanistes caeruleus</name>
    <name type="common">Eurasian blue tit</name>
    <name type="synonym">Parus caeruleus</name>
    <dbReference type="NCBI Taxonomy" id="156563"/>
    <lineage>
        <taxon>Eukaryota</taxon>
        <taxon>Metazoa</taxon>
        <taxon>Chordata</taxon>
        <taxon>Craniata</taxon>
        <taxon>Vertebrata</taxon>
        <taxon>Euteleostomi</taxon>
        <taxon>Archelosauria</taxon>
        <taxon>Archosauria</taxon>
        <taxon>Dinosauria</taxon>
        <taxon>Saurischia</taxon>
        <taxon>Theropoda</taxon>
        <taxon>Coelurosauria</taxon>
        <taxon>Aves</taxon>
        <taxon>Neognathae</taxon>
        <taxon>Neoaves</taxon>
        <taxon>Telluraves</taxon>
        <taxon>Australaves</taxon>
        <taxon>Passeriformes</taxon>
        <taxon>Paridae</taxon>
        <taxon>Cyanistes</taxon>
    </lineage>
</organism>
<dbReference type="Ensembl" id="ENSCCET00000027371.1">
    <property type="protein sequence ID" value="ENSCCEP00000017809.1"/>
    <property type="gene ID" value="ENSCCEG00000016429.1"/>
</dbReference>
<feature type="compositionally biased region" description="Polar residues" evidence="1">
    <location>
        <begin position="76"/>
        <end position="85"/>
    </location>
</feature>
<dbReference type="AlphaFoldDB" id="A0A8C0V527"/>
<evidence type="ECO:0000313" key="3">
    <source>
        <dbReference type="Proteomes" id="UP000694410"/>
    </source>
</evidence>
<feature type="compositionally biased region" description="Basic residues" evidence="1">
    <location>
        <begin position="61"/>
        <end position="73"/>
    </location>
</feature>